<organism evidence="11 12">
    <name type="scientific">Heyndrickxia camelliae</name>
    <dbReference type="NCBI Taxonomy" id="1707093"/>
    <lineage>
        <taxon>Bacteria</taxon>
        <taxon>Bacillati</taxon>
        <taxon>Bacillota</taxon>
        <taxon>Bacilli</taxon>
        <taxon>Bacillales</taxon>
        <taxon>Bacillaceae</taxon>
        <taxon>Heyndrickxia</taxon>
    </lineage>
</organism>
<feature type="domain" description="Spore germination protein N-terminal" evidence="10">
    <location>
        <begin position="21"/>
        <end position="184"/>
    </location>
</feature>
<dbReference type="PANTHER" id="PTHR35789">
    <property type="entry name" value="SPORE GERMINATION PROTEIN B3"/>
    <property type="match status" value="1"/>
</dbReference>
<evidence type="ECO:0000256" key="4">
    <source>
        <dbReference type="ARBA" id="ARBA00022729"/>
    </source>
</evidence>
<proteinExistence type="inferred from homology"/>
<name>A0A2N3LH19_9BACI</name>
<dbReference type="RefSeq" id="WP_101355383.1">
    <property type="nucleotide sequence ID" value="NZ_PIQO01000014.1"/>
</dbReference>
<protein>
    <submittedName>
        <fullName evidence="11">Ger(X)C family spore germination protein</fullName>
    </submittedName>
</protein>
<dbReference type="InterPro" id="IPR008844">
    <property type="entry name" value="Spore_GerAC-like"/>
</dbReference>
<dbReference type="PROSITE" id="PS51257">
    <property type="entry name" value="PROKAR_LIPOPROTEIN"/>
    <property type="match status" value="1"/>
</dbReference>
<reference evidence="11 12" key="1">
    <citation type="submission" date="2017-11" db="EMBL/GenBank/DDBJ databases">
        <title>Bacillus camelliae sp. nov., isolated from pu'er tea.</title>
        <authorList>
            <person name="Niu L."/>
        </authorList>
    </citation>
    <scope>NUCLEOTIDE SEQUENCE [LARGE SCALE GENOMIC DNA]</scope>
    <source>
        <strain evidence="11 12">7578-1</strain>
    </source>
</reference>
<dbReference type="Pfam" id="PF05504">
    <property type="entry name" value="Spore_GerAC"/>
    <property type="match status" value="1"/>
</dbReference>
<dbReference type="PANTHER" id="PTHR35789:SF1">
    <property type="entry name" value="SPORE GERMINATION PROTEIN B3"/>
    <property type="match status" value="1"/>
</dbReference>
<comment type="similarity">
    <text evidence="2">Belongs to the GerABKC lipoprotein family.</text>
</comment>
<evidence type="ECO:0000256" key="6">
    <source>
        <dbReference type="ARBA" id="ARBA00023139"/>
    </source>
</evidence>
<evidence type="ECO:0000256" key="1">
    <source>
        <dbReference type="ARBA" id="ARBA00004635"/>
    </source>
</evidence>
<dbReference type="AlphaFoldDB" id="A0A2N3LH19"/>
<evidence type="ECO:0000256" key="8">
    <source>
        <dbReference type="SAM" id="SignalP"/>
    </source>
</evidence>
<sequence length="355" mass="40823">MKKSFFLFLATILILSGCVQQQIIDKQNIETATAFDWTEGKILGTVLYPTYMPDKSVFNNVLLAKSKVTREILEKLQKKSDQPLVTGSIQVVLFGEDLAKRGFYELIDSFQRDPNIGSRIHLAVVDGSASTLLMGKYGNTGNGIYIKDLLDHNMKYLDVPRQNLHLFGAYLYEKGRTTYLPIIKQIDNTELGITGMALFNRKKMVEKIPPKKMFFFKLLVDRHSAGNQAVRINNEEVVVRSISSSNNIKVNTKKQPYEVTIHIYIEGIIREYTGKKISNTVMRKFEKGFEKRIEKETLSLLKDFQRHKIDPVGIGERTENVSRHFNWDKWWDSDYQNVTFKIIPKVQIVESGTVE</sequence>
<evidence type="ECO:0000313" key="11">
    <source>
        <dbReference type="EMBL" id="PKR83930.1"/>
    </source>
</evidence>
<dbReference type="InterPro" id="IPR057336">
    <property type="entry name" value="GerAC_N"/>
</dbReference>
<keyword evidence="7" id="KW-0449">Lipoprotein</keyword>
<keyword evidence="6" id="KW-0564">Palmitate</keyword>
<dbReference type="GO" id="GO:0009847">
    <property type="term" value="P:spore germination"/>
    <property type="evidence" value="ECO:0007669"/>
    <property type="project" value="InterPro"/>
</dbReference>
<dbReference type="EMBL" id="PIQO01000014">
    <property type="protein sequence ID" value="PKR83930.1"/>
    <property type="molecule type" value="Genomic_DNA"/>
</dbReference>
<dbReference type="Gene3D" id="3.30.300.210">
    <property type="entry name" value="Nutrient germinant receptor protein C, domain 3"/>
    <property type="match status" value="1"/>
</dbReference>
<feature type="domain" description="Spore germination GerAC-like C-terminal" evidence="9">
    <location>
        <begin position="194"/>
        <end position="352"/>
    </location>
</feature>
<evidence type="ECO:0000256" key="5">
    <source>
        <dbReference type="ARBA" id="ARBA00023136"/>
    </source>
</evidence>
<dbReference type="InterPro" id="IPR038501">
    <property type="entry name" value="Spore_GerAC_C_sf"/>
</dbReference>
<evidence type="ECO:0000256" key="2">
    <source>
        <dbReference type="ARBA" id="ARBA00007886"/>
    </source>
</evidence>
<comment type="caution">
    <text evidence="11">The sequence shown here is derived from an EMBL/GenBank/DDBJ whole genome shotgun (WGS) entry which is preliminary data.</text>
</comment>
<evidence type="ECO:0000313" key="12">
    <source>
        <dbReference type="Proteomes" id="UP000233440"/>
    </source>
</evidence>
<dbReference type="Proteomes" id="UP000233440">
    <property type="component" value="Unassembled WGS sequence"/>
</dbReference>
<keyword evidence="4 8" id="KW-0732">Signal</keyword>
<dbReference type="OrthoDB" id="2592518at2"/>
<dbReference type="GO" id="GO:0016020">
    <property type="term" value="C:membrane"/>
    <property type="evidence" value="ECO:0007669"/>
    <property type="project" value="UniProtKB-SubCell"/>
</dbReference>
<evidence type="ECO:0000259" key="10">
    <source>
        <dbReference type="Pfam" id="PF25198"/>
    </source>
</evidence>
<dbReference type="NCBIfam" id="TIGR02887">
    <property type="entry name" value="spore_ger_x_C"/>
    <property type="match status" value="1"/>
</dbReference>
<dbReference type="Pfam" id="PF25198">
    <property type="entry name" value="Spore_GerAC_N"/>
    <property type="match status" value="1"/>
</dbReference>
<feature type="chain" id="PRO_5039567320" evidence="8">
    <location>
        <begin position="22"/>
        <end position="355"/>
    </location>
</feature>
<gene>
    <name evidence="11" type="ORF">CWO92_16885</name>
</gene>
<feature type="signal peptide" evidence="8">
    <location>
        <begin position="1"/>
        <end position="21"/>
    </location>
</feature>
<evidence type="ECO:0000256" key="3">
    <source>
        <dbReference type="ARBA" id="ARBA00022544"/>
    </source>
</evidence>
<keyword evidence="5" id="KW-0472">Membrane</keyword>
<evidence type="ECO:0000256" key="7">
    <source>
        <dbReference type="ARBA" id="ARBA00023288"/>
    </source>
</evidence>
<dbReference type="InterPro" id="IPR046953">
    <property type="entry name" value="Spore_GerAC-like_C"/>
</dbReference>
<accession>A0A2N3LH19</accession>
<keyword evidence="3" id="KW-0309">Germination</keyword>
<evidence type="ECO:0000259" key="9">
    <source>
        <dbReference type="Pfam" id="PF05504"/>
    </source>
</evidence>
<keyword evidence="12" id="KW-1185">Reference proteome</keyword>
<comment type="subcellular location">
    <subcellularLocation>
        <location evidence="1">Membrane</location>
        <topology evidence="1">Lipid-anchor</topology>
    </subcellularLocation>
</comment>